<feature type="compositionally biased region" description="Basic and acidic residues" evidence="1">
    <location>
        <begin position="214"/>
        <end position="231"/>
    </location>
</feature>
<feature type="region of interest" description="Disordered" evidence="1">
    <location>
        <begin position="184"/>
        <end position="254"/>
    </location>
</feature>
<feature type="compositionally biased region" description="Basic and acidic residues" evidence="1">
    <location>
        <begin position="59"/>
        <end position="69"/>
    </location>
</feature>
<evidence type="ECO:0000313" key="3">
    <source>
        <dbReference type="Proteomes" id="UP000719412"/>
    </source>
</evidence>
<comment type="caution">
    <text evidence="2">The sequence shown here is derived from an EMBL/GenBank/DDBJ whole genome shotgun (WGS) entry which is preliminary data.</text>
</comment>
<feature type="compositionally biased region" description="Pro residues" evidence="1">
    <location>
        <begin position="200"/>
        <end position="213"/>
    </location>
</feature>
<keyword evidence="3" id="KW-1185">Reference proteome</keyword>
<organism evidence="2 3">
    <name type="scientific">Tenebrio molitor</name>
    <name type="common">Yellow mealworm beetle</name>
    <dbReference type="NCBI Taxonomy" id="7067"/>
    <lineage>
        <taxon>Eukaryota</taxon>
        <taxon>Metazoa</taxon>
        <taxon>Ecdysozoa</taxon>
        <taxon>Arthropoda</taxon>
        <taxon>Hexapoda</taxon>
        <taxon>Insecta</taxon>
        <taxon>Pterygota</taxon>
        <taxon>Neoptera</taxon>
        <taxon>Endopterygota</taxon>
        <taxon>Coleoptera</taxon>
        <taxon>Polyphaga</taxon>
        <taxon>Cucujiformia</taxon>
        <taxon>Tenebrionidae</taxon>
        <taxon>Tenebrio</taxon>
    </lineage>
</organism>
<gene>
    <name evidence="2" type="ORF">GEV33_009369</name>
</gene>
<accession>A0A8J6HEX5</accession>
<reference evidence="2" key="2">
    <citation type="submission" date="2021-08" db="EMBL/GenBank/DDBJ databases">
        <authorList>
            <person name="Eriksson T."/>
        </authorList>
    </citation>
    <scope>NUCLEOTIDE SEQUENCE</scope>
    <source>
        <strain evidence="2">Stoneville</strain>
        <tissue evidence="2">Whole head</tissue>
    </source>
</reference>
<name>A0A8J6HEX5_TENMO</name>
<sequence>MIERSVRRLRTGSQAVVAARPFLQNHLLGQQLVFYSESDTRRYDRDGDGGGEGMGEASRNFHNEAKNESEPPLPSRSDRIISVGGTRRPQQVSGAEGIREVSCSPSTQQMPPPSVSKNTIRKARLVVARRRSRVPCGMTVQVVRPVASTSRSVSNTCSTIVPSGVSVVPLRRSRHYRQNATCSLDARLRTDGRTDDSLPIAPPLEPPAAPHPARPAEPRKFRKCDNRDGQDPTKTPNSIREAAVSPPPRGREGF</sequence>
<reference evidence="2" key="1">
    <citation type="journal article" date="2020" name="J Insects Food Feed">
        <title>The yellow mealworm (Tenebrio molitor) genome: a resource for the emerging insects as food and feed industry.</title>
        <authorList>
            <person name="Eriksson T."/>
            <person name="Andere A."/>
            <person name="Kelstrup H."/>
            <person name="Emery V."/>
            <person name="Picard C."/>
        </authorList>
    </citation>
    <scope>NUCLEOTIDE SEQUENCE</scope>
    <source>
        <strain evidence="2">Stoneville</strain>
        <tissue evidence="2">Whole head</tissue>
    </source>
</reference>
<dbReference type="AlphaFoldDB" id="A0A8J6HEX5"/>
<dbReference type="Proteomes" id="UP000719412">
    <property type="component" value="Unassembled WGS sequence"/>
</dbReference>
<protein>
    <submittedName>
        <fullName evidence="2">Uncharacterized protein</fullName>
    </submittedName>
</protein>
<evidence type="ECO:0000256" key="1">
    <source>
        <dbReference type="SAM" id="MobiDB-lite"/>
    </source>
</evidence>
<feature type="region of interest" description="Disordered" evidence="1">
    <location>
        <begin position="39"/>
        <end position="118"/>
    </location>
</feature>
<dbReference type="EMBL" id="JABDTM020025289">
    <property type="protein sequence ID" value="KAH0813424.1"/>
    <property type="molecule type" value="Genomic_DNA"/>
</dbReference>
<feature type="compositionally biased region" description="Basic and acidic residues" evidence="1">
    <location>
        <begin position="39"/>
        <end position="48"/>
    </location>
</feature>
<evidence type="ECO:0000313" key="2">
    <source>
        <dbReference type="EMBL" id="KAH0813424.1"/>
    </source>
</evidence>
<feature type="compositionally biased region" description="Basic and acidic residues" evidence="1">
    <location>
        <begin position="186"/>
        <end position="196"/>
    </location>
</feature>
<proteinExistence type="predicted"/>